<reference evidence="13 14" key="1">
    <citation type="submission" date="2019-05" db="EMBL/GenBank/DDBJ databases">
        <title>Tamlana fucoidanivorans sp. nov., isolated from the surface of algae collected from Fujian province in China.</title>
        <authorList>
            <person name="Li J."/>
        </authorList>
    </citation>
    <scope>NUCLEOTIDE SEQUENCE [LARGE SCALE GENOMIC DNA]</scope>
    <source>
        <strain evidence="13 14">CW2-9</strain>
    </source>
</reference>
<dbReference type="Proteomes" id="UP000308713">
    <property type="component" value="Unassembled WGS sequence"/>
</dbReference>
<evidence type="ECO:0000256" key="9">
    <source>
        <dbReference type="RuleBase" id="RU003357"/>
    </source>
</evidence>
<dbReference type="EMBL" id="VDCS01000004">
    <property type="protein sequence ID" value="TNJ45836.1"/>
    <property type="molecule type" value="Genomic_DNA"/>
</dbReference>
<evidence type="ECO:0000313" key="13">
    <source>
        <dbReference type="EMBL" id="TNJ45836.1"/>
    </source>
</evidence>
<dbReference type="PROSITE" id="PS52016">
    <property type="entry name" value="TONB_DEPENDENT_REC_3"/>
    <property type="match status" value="1"/>
</dbReference>
<feature type="domain" description="TonB-dependent receptor plug" evidence="12">
    <location>
        <begin position="119"/>
        <end position="224"/>
    </location>
</feature>
<dbReference type="Pfam" id="PF07715">
    <property type="entry name" value="Plug"/>
    <property type="match status" value="1"/>
</dbReference>
<comment type="caution">
    <text evidence="13">The sequence shown here is derived from an EMBL/GenBank/DDBJ whole genome shotgun (WGS) entry which is preliminary data.</text>
</comment>
<comment type="similarity">
    <text evidence="8 9">Belongs to the TonB-dependent receptor family.</text>
</comment>
<dbReference type="SUPFAM" id="SSF56935">
    <property type="entry name" value="Porins"/>
    <property type="match status" value="1"/>
</dbReference>
<evidence type="ECO:0000256" key="10">
    <source>
        <dbReference type="SAM" id="SignalP"/>
    </source>
</evidence>
<dbReference type="OrthoDB" id="9768177at2"/>
<evidence type="ECO:0000259" key="12">
    <source>
        <dbReference type="Pfam" id="PF07715"/>
    </source>
</evidence>
<dbReference type="InterPro" id="IPR023997">
    <property type="entry name" value="TonB-dep_OMP_SusC/RagA_CS"/>
</dbReference>
<dbReference type="InterPro" id="IPR036942">
    <property type="entry name" value="Beta-barrel_TonB_sf"/>
</dbReference>
<evidence type="ECO:0000256" key="7">
    <source>
        <dbReference type="ARBA" id="ARBA00023237"/>
    </source>
</evidence>
<keyword evidence="10" id="KW-0732">Signal</keyword>
<evidence type="ECO:0000256" key="2">
    <source>
        <dbReference type="ARBA" id="ARBA00022448"/>
    </source>
</evidence>
<dbReference type="Gene3D" id="2.170.130.10">
    <property type="entry name" value="TonB-dependent receptor, plug domain"/>
    <property type="match status" value="1"/>
</dbReference>
<dbReference type="InterPro" id="IPR012910">
    <property type="entry name" value="Plug_dom"/>
</dbReference>
<protein>
    <submittedName>
        <fullName evidence="13">TonB-dependent receptor</fullName>
    </submittedName>
</protein>
<dbReference type="InterPro" id="IPR039426">
    <property type="entry name" value="TonB-dep_rcpt-like"/>
</dbReference>
<keyword evidence="6 8" id="KW-0472">Membrane</keyword>
<evidence type="ECO:0000256" key="3">
    <source>
        <dbReference type="ARBA" id="ARBA00022452"/>
    </source>
</evidence>
<dbReference type="InterPro" id="IPR008969">
    <property type="entry name" value="CarboxyPept-like_regulatory"/>
</dbReference>
<keyword evidence="14" id="KW-1185">Reference proteome</keyword>
<keyword evidence="4 8" id="KW-0812">Transmembrane</keyword>
<dbReference type="Gene3D" id="2.40.170.20">
    <property type="entry name" value="TonB-dependent receptor, beta-barrel domain"/>
    <property type="match status" value="1"/>
</dbReference>
<keyword evidence="2 8" id="KW-0813">Transport</keyword>
<keyword evidence="5 9" id="KW-0798">TonB box</keyword>
<dbReference type="Pfam" id="PF13715">
    <property type="entry name" value="CarbopepD_reg_2"/>
    <property type="match status" value="1"/>
</dbReference>
<dbReference type="Pfam" id="PF00593">
    <property type="entry name" value="TonB_dep_Rec_b-barrel"/>
    <property type="match status" value="1"/>
</dbReference>
<dbReference type="SUPFAM" id="SSF49464">
    <property type="entry name" value="Carboxypeptidase regulatory domain-like"/>
    <property type="match status" value="1"/>
</dbReference>
<name>A0A5C4SQV9_9FLAO</name>
<dbReference type="Gene3D" id="2.60.40.1120">
    <property type="entry name" value="Carboxypeptidase-like, regulatory domain"/>
    <property type="match status" value="1"/>
</dbReference>
<evidence type="ECO:0000313" key="14">
    <source>
        <dbReference type="Proteomes" id="UP000308713"/>
    </source>
</evidence>
<evidence type="ECO:0000256" key="1">
    <source>
        <dbReference type="ARBA" id="ARBA00004571"/>
    </source>
</evidence>
<feature type="domain" description="TonB-dependent receptor-like beta-barrel" evidence="11">
    <location>
        <begin position="379"/>
        <end position="955"/>
    </location>
</feature>
<dbReference type="InterPro" id="IPR000531">
    <property type="entry name" value="Beta-barrel_TonB"/>
</dbReference>
<dbReference type="InterPro" id="IPR023996">
    <property type="entry name" value="TonB-dep_OMP_SusC/RagA"/>
</dbReference>
<proteinExistence type="inferred from homology"/>
<evidence type="ECO:0000256" key="8">
    <source>
        <dbReference type="PROSITE-ProRule" id="PRU01360"/>
    </source>
</evidence>
<dbReference type="InterPro" id="IPR037066">
    <property type="entry name" value="Plug_dom_sf"/>
</dbReference>
<evidence type="ECO:0000256" key="4">
    <source>
        <dbReference type="ARBA" id="ARBA00022692"/>
    </source>
</evidence>
<dbReference type="GO" id="GO:0009279">
    <property type="term" value="C:cell outer membrane"/>
    <property type="evidence" value="ECO:0007669"/>
    <property type="project" value="UniProtKB-SubCell"/>
</dbReference>
<feature type="signal peptide" evidence="10">
    <location>
        <begin position="1"/>
        <end position="25"/>
    </location>
</feature>
<dbReference type="NCBIfam" id="TIGR04056">
    <property type="entry name" value="OMP_RagA_SusC"/>
    <property type="match status" value="1"/>
</dbReference>
<keyword evidence="7 8" id="KW-0998">Cell outer membrane</keyword>
<sequence>MKKNKRLKNVFFLLLVFCAVLSTSAQQTTVSGMVTSTTDGMSLPGVNVIIKGTQSGTSTDFDGNFSIDTEIGSVLVFTYIGYMAQEVTVGNSNTINVVLTEDVSALDEVVVVGYGAAKRSDLTGSVSSVKAEQLSAFPVLDAQQALQGRAAGVSVQSNNGGEPGAPINVTIRGNTSIGASSAPLVVVDGFVGGTYPQPQDIASVEVLKDASATAIYGSRGANGVIMVTTKKGKKGRMTVELNTNYTVQSVSNTIELLNADEFAAYQQQINSNYQQGPARTDWQDLIYQNGHTSNHQLSFSGGSDKINYYISGNYFDQKGIVVNSGFERFSFLSNVDADITDKLKVGFNAFGSRSTKDGVSTQANSGGRGSGDVISIAYRFAPDLGITDENGNYTFNSVGDDVDNPFAIATQTQDRTTTDRYRANFYGQYEIIEGLSFKTTFGWATRNEGRGRFQPSTLITTAGAQGGIGSYQTLKNSNILSENYLTYTTELGKGNFTALLGYSFQKDKTETAFAGAQGFVSNSVSYYDLGGGAVPLFPQSSLSEFELQSIYGRLNYDWDDKYLITLTGRRDGASNFAKNEKYAFFPSGALGWKVSNENFLKENNTINNLKLRYSYGVTGNPSIAPYQSLASYQPIYAVTGGETVNAVVPLQLANPDLKWESSYQSNLGVDLGLWKNRLSLSVDVYNINTKDLILGDSSVPEYTGFLRLEALKNIGEMNNKGVEIVLTSKNIANDNFSWTTDFNWSRNRNTIKTLVGEQDIFLNSAPGHFLLSETHILREGEPVGQFFGYEYKGVYQGGDLPAGTATFGGAESGAGNELFTDIDGDGAITTADRKIIGDPNKDWTAGFNNTLRYKNFDLNVFFQGAAGGDIYSYTLSELASGSSNATKEALNAWTPGNPSNVPSVAVREKRISSRFVYDGSYIRLRNLALGYNFPSTLVKKIGMQSARVSVSGQNLWTITDYPGTDPEVSYRSSGGQNSNVNQGFDYGNYPNVESVTFSLNLKF</sequence>
<feature type="chain" id="PRO_5022673359" evidence="10">
    <location>
        <begin position="26"/>
        <end position="1003"/>
    </location>
</feature>
<dbReference type="RefSeq" id="WP_139695515.1">
    <property type="nucleotide sequence ID" value="NZ_CP074074.1"/>
</dbReference>
<evidence type="ECO:0000259" key="11">
    <source>
        <dbReference type="Pfam" id="PF00593"/>
    </source>
</evidence>
<evidence type="ECO:0000256" key="5">
    <source>
        <dbReference type="ARBA" id="ARBA00023077"/>
    </source>
</evidence>
<dbReference type="AlphaFoldDB" id="A0A5C4SQV9"/>
<gene>
    <name evidence="13" type="ORF">FGF67_05505</name>
</gene>
<dbReference type="NCBIfam" id="TIGR04057">
    <property type="entry name" value="SusC_RagA_signa"/>
    <property type="match status" value="1"/>
</dbReference>
<comment type="subcellular location">
    <subcellularLocation>
        <location evidence="1 8">Cell outer membrane</location>
        <topology evidence="1 8">Multi-pass membrane protein</topology>
    </subcellularLocation>
</comment>
<keyword evidence="3 8" id="KW-1134">Transmembrane beta strand</keyword>
<keyword evidence="13" id="KW-0675">Receptor</keyword>
<organism evidence="13 14">
    <name type="scientific">Allotamlana fucoidanivorans</name>
    <dbReference type="NCBI Taxonomy" id="2583814"/>
    <lineage>
        <taxon>Bacteria</taxon>
        <taxon>Pseudomonadati</taxon>
        <taxon>Bacteroidota</taxon>
        <taxon>Flavobacteriia</taxon>
        <taxon>Flavobacteriales</taxon>
        <taxon>Flavobacteriaceae</taxon>
        <taxon>Allotamlana</taxon>
    </lineage>
</organism>
<evidence type="ECO:0000256" key="6">
    <source>
        <dbReference type="ARBA" id="ARBA00023136"/>
    </source>
</evidence>
<accession>A0A5C4SQV9</accession>